<dbReference type="Pfam" id="PF12802">
    <property type="entry name" value="MarR_2"/>
    <property type="match status" value="1"/>
</dbReference>
<dbReference type="AlphaFoldDB" id="A0A2S5TE01"/>
<gene>
    <name evidence="5" type="ORF">C3942_14735</name>
</gene>
<dbReference type="Proteomes" id="UP000238220">
    <property type="component" value="Unassembled WGS sequence"/>
</dbReference>
<sequence length="159" mass="18004">MKLRWPEDDMKPDERISPLVRDVFWTVRGLLDSRLEPIGLSQARWQPILALHRAQKPLTQSALAAELGIESPTLVRMLDRLSADGWLQRKSCPNDRRAYHVVLTDRAKAACADIETQVAILRRELYGAIDPQDLETCVRVLEQIRERAGSLQPRATAAA</sequence>
<dbReference type="PANTHER" id="PTHR33164:SF64">
    <property type="entry name" value="TRANSCRIPTIONAL REGULATOR SLYA"/>
    <property type="match status" value="1"/>
</dbReference>
<accession>A0A2S5TE01</accession>
<evidence type="ECO:0000256" key="3">
    <source>
        <dbReference type="ARBA" id="ARBA00023163"/>
    </source>
</evidence>
<name>A0A2S5TE01_9GAMM</name>
<comment type="caution">
    <text evidence="5">The sequence shown here is derived from an EMBL/GenBank/DDBJ whole genome shotgun (WGS) entry which is preliminary data.</text>
</comment>
<dbReference type="InterPro" id="IPR039422">
    <property type="entry name" value="MarR/SlyA-like"/>
</dbReference>
<dbReference type="GO" id="GO:0003700">
    <property type="term" value="F:DNA-binding transcription factor activity"/>
    <property type="evidence" value="ECO:0007669"/>
    <property type="project" value="InterPro"/>
</dbReference>
<protein>
    <submittedName>
        <fullName evidence="5">MarR family transcriptional regulator</fullName>
    </submittedName>
</protein>
<evidence type="ECO:0000256" key="2">
    <source>
        <dbReference type="ARBA" id="ARBA00023125"/>
    </source>
</evidence>
<dbReference type="GO" id="GO:0006950">
    <property type="term" value="P:response to stress"/>
    <property type="evidence" value="ECO:0007669"/>
    <property type="project" value="TreeGrafter"/>
</dbReference>
<dbReference type="InterPro" id="IPR000835">
    <property type="entry name" value="HTH_MarR-typ"/>
</dbReference>
<keyword evidence="6" id="KW-1185">Reference proteome</keyword>
<dbReference type="Gene3D" id="1.10.10.10">
    <property type="entry name" value="Winged helix-like DNA-binding domain superfamily/Winged helix DNA-binding domain"/>
    <property type="match status" value="1"/>
</dbReference>
<evidence type="ECO:0000313" key="5">
    <source>
        <dbReference type="EMBL" id="PPE73078.1"/>
    </source>
</evidence>
<dbReference type="InterPro" id="IPR036388">
    <property type="entry name" value="WH-like_DNA-bd_sf"/>
</dbReference>
<dbReference type="SUPFAM" id="SSF46785">
    <property type="entry name" value="Winged helix' DNA-binding domain"/>
    <property type="match status" value="1"/>
</dbReference>
<dbReference type="OrthoDB" id="5296557at2"/>
<evidence type="ECO:0000256" key="1">
    <source>
        <dbReference type="ARBA" id="ARBA00023015"/>
    </source>
</evidence>
<feature type="domain" description="HTH marR-type" evidence="4">
    <location>
        <begin position="13"/>
        <end position="146"/>
    </location>
</feature>
<dbReference type="PRINTS" id="PR00598">
    <property type="entry name" value="HTHMARR"/>
</dbReference>
<dbReference type="InterPro" id="IPR036390">
    <property type="entry name" value="WH_DNA-bd_sf"/>
</dbReference>
<evidence type="ECO:0000313" key="6">
    <source>
        <dbReference type="Proteomes" id="UP000238220"/>
    </source>
</evidence>
<keyword evidence="3" id="KW-0804">Transcription</keyword>
<keyword evidence="2" id="KW-0238">DNA-binding</keyword>
<reference evidence="5 6" key="1">
    <citation type="submission" date="2018-02" db="EMBL/GenBank/DDBJ databases">
        <title>Genome sequencing of Solimonas sp. HR-BB.</title>
        <authorList>
            <person name="Lee Y."/>
            <person name="Jeon C.O."/>
        </authorList>
    </citation>
    <scope>NUCLEOTIDE SEQUENCE [LARGE SCALE GENOMIC DNA]</scope>
    <source>
        <strain evidence="5 6">HR-BB</strain>
    </source>
</reference>
<dbReference type="GO" id="GO:0003677">
    <property type="term" value="F:DNA binding"/>
    <property type="evidence" value="ECO:0007669"/>
    <property type="project" value="UniProtKB-KW"/>
</dbReference>
<dbReference type="PANTHER" id="PTHR33164">
    <property type="entry name" value="TRANSCRIPTIONAL REGULATOR, MARR FAMILY"/>
    <property type="match status" value="1"/>
</dbReference>
<proteinExistence type="predicted"/>
<dbReference type="PROSITE" id="PS50995">
    <property type="entry name" value="HTH_MARR_2"/>
    <property type="match status" value="1"/>
</dbReference>
<evidence type="ECO:0000259" key="4">
    <source>
        <dbReference type="PROSITE" id="PS50995"/>
    </source>
</evidence>
<organism evidence="5 6">
    <name type="scientific">Solimonas fluminis</name>
    <dbReference type="NCBI Taxonomy" id="2086571"/>
    <lineage>
        <taxon>Bacteria</taxon>
        <taxon>Pseudomonadati</taxon>
        <taxon>Pseudomonadota</taxon>
        <taxon>Gammaproteobacteria</taxon>
        <taxon>Nevskiales</taxon>
        <taxon>Nevskiaceae</taxon>
        <taxon>Solimonas</taxon>
    </lineage>
</organism>
<dbReference type="SMART" id="SM00347">
    <property type="entry name" value="HTH_MARR"/>
    <property type="match status" value="1"/>
</dbReference>
<keyword evidence="1" id="KW-0805">Transcription regulation</keyword>
<dbReference type="EMBL" id="PSNW01000008">
    <property type="protein sequence ID" value="PPE73078.1"/>
    <property type="molecule type" value="Genomic_DNA"/>
</dbReference>